<dbReference type="Proteomes" id="UP000695022">
    <property type="component" value="Unplaced"/>
</dbReference>
<dbReference type="InterPro" id="IPR055121">
    <property type="entry name" value="HTH_69"/>
</dbReference>
<protein>
    <submittedName>
        <fullName evidence="3">Uncharacterized protein LOC106816671</fullName>
    </submittedName>
</protein>
<dbReference type="GeneID" id="106816671"/>
<accession>A0ABM1EX58</accession>
<feature type="domain" description="Winged helix-turn-helix" evidence="1">
    <location>
        <begin position="175"/>
        <end position="234"/>
    </location>
</feature>
<dbReference type="InterPro" id="IPR035994">
    <property type="entry name" value="Nucleoside_phosphorylase_sf"/>
</dbReference>
<reference evidence="3" key="1">
    <citation type="submission" date="2025-08" db="UniProtKB">
        <authorList>
            <consortium name="RefSeq"/>
        </authorList>
    </citation>
    <scope>IDENTIFICATION</scope>
</reference>
<proteinExistence type="predicted"/>
<sequence length="491" mass="55302">MAECLTDKIVLTPTKKSKRSTTLLMERVRQQADESKVLHIAGGDHKGIVINKEANKGSQDDVGPPHLVLQFKVFLQDQSRSDVLLTQENRILRFWYVNTLAEREKMRNAHEFFKELVRPDDFPRDYVGFIKKIMKMMQLRYSEIRKIECEMTQLEELVAPPVTQREPKEDAALSEPVTEQRLLDLVEHAYPNAISLDDLKTAVVGSDDQCAELLLVLERRNLIKQTDHGGFMRVVQFDNEVKMVKQMPKVAQMDQPSIAIITALYPEKLAVDTMIDNTQTFVRYKTEGESNVYTLGDIGEHRVVSTKLPAVGHTRSAMIAGGNTTTRLLGTFQKIQYVFLVGVGGGVPHYTDHKKHVRLGDVVVSSPEGPNTPMYIYCDEKRENKDTGNVEWDTKTWCPSDLIIQTIAQSLIDKHAATPEEAPWLVNGDAALLPIVRPDTFLEASGAMMMIDDDDDNIKGAMRSGMLYALDRCCAVLAITPADVTRWNQST</sequence>
<keyword evidence="2" id="KW-1185">Reference proteome</keyword>
<name>A0ABM1EX58_PRICU</name>
<dbReference type="RefSeq" id="XP_014676779.1">
    <property type="nucleotide sequence ID" value="XM_014821293.1"/>
</dbReference>
<evidence type="ECO:0000313" key="2">
    <source>
        <dbReference type="Proteomes" id="UP000695022"/>
    </source>
</evidence>
<organism evidence="2 3">
    <name type="scientific">Priapulus caudatus</name>
    <name type="common">Priapulid worm</name>
    <dbReference type="NCBI Taxonomy" id="37621"/>
    <lineage>
        <taxon>Eukaryota</taxon>
        <taxon>Metazoa</taxon>
        <taxon>Ecdysozoa</taxon>
        <taxon>Scalidophora</taxon>
        <taxon>Priapulida</taxon>
        <taxon>Priapulimorpha</taxon>
        <taxon>Priapulimorphida</taxon>
        <taxon>Priapulidae</taxon>
        <taxon>Priapulus</taxon>
    </lineage>
</organism>
<dbReference type="PANTHER" id="PTHR47705">
    <property type="entry name" value="AGAP000321-PA"/>
    <property type="match status" value="1"/>
</dbReference>
<dbReference type="Gene3D" id="3.40.50.1580">
    <property type="entry name" value="Nucleoside phosphorylase domain"/>
    <property type="match status" value="1"/>
</dbReference>
<dbReference type="PANTHER" id="PTHR47705:SF1">
    <property type="entry name" value="PNP_UDP_1 DOMAIN-CONTAINING PROTEIN"/>
    <property type="match status" value="1"/>
</dbReference>
<evidence type="ECO:0000313" key="3">
    <source>
        <dbReference type="RefSeq" id="XP_014676779.1"/>
    </source>
</evidence>
<gene>
    <name evidence="3" type="primary">LOC106816671</name>
</gene>
<dbReference type="Pfam" id="PF22979">
    <property type="entry name" value="HTH_69"/>
    <property type="match status" value="1"/>
</dbReference>
<evidence type="ECO:0000259" key="1">
    <source>
        <dbReference type="Pfam" id="PF22979"/>
    </source>
</evidence>